<dbReference type="BioCyc" id="MTUB1310114:G13A2-29-MONOMER"/>
<dbReference type="KEGG" id="mtuc:J113_00150"/>
<accession>R4M8P6</accession>
<reference evidence="1 2" key="1">
    <citation type="journal article" date="2013" name="Genome Announc.">
        <title>Whole-Genome Sequences of Four Clinical Isolates of Mycobacterium tuberculosis from Tamil Nadu, South India.</title>
        <authorList>
            <person name="Narayanan S."/>
            <person name="Deshpande U."/>
        </authorList>
    </citation>
    <scope>NUCLEOTIDE SEQUENCE [LARGE SCALE GENOMIC DNA]</scope>
    <source>
        <strain evidence="1 2">CAS/NITR204</strain>
    </source>
</reference>
<name>R4M8P6_MYCTX</name>
<evidence type="ECO:0000313" key="2">
    <source>
        <dbReference type="Proteomes" id="UP000013548"/>
    </source>
</evidence>
<dbReference type="Proteomes" id="UP000013548">
    <property type="component" value="Chromosome"/>
</dbReference>
<sequence length="39" mass="4378">MARQFDLAAGAPVGCGFITWSLARQPQLLDLALQYGRWR</sequence>
<dbReference type="EMBL" id="CP005386">
    <property type="protein sequence ID" value="AGL25483.1"/>
    <property type="molecule type" value="Genomic_DNA"/>
</dbReference>
<protein>
    <submittedName>
        <fullName evidence="1">Uncharacterized protein</fullName>
    </submittedName>
</protein>
<evidence type="ECO:0000313" key="1">
    <source>
        <dbReference type="EMBL" id="AGL25483.1"/>
    </source>
</evidence>
<organism evidence="1 2">
    <name type="scientific">Mycobacterium tuberculosis CAS/NITR204</name>
    <dbReference type="NCBI Taxonomy" id="1310114"/>
    <lineage>
        <taxon>Bacteria</taxon>
        <taxon>Bacillati</taxon>
        <taxon>Actinomycetota</taxon>
        <taxon>Actinomycetes</taxon>
        <taxon>Mycobacteriales</taxon>
        <taxon>Mycobacteriaceae</taxon>
        <taxon>Mycobacterium</taxon>
        <taxon>Mycobacterium tuberculosis complex</taxon>
    </lineage>
</organism>
<proteinExistence type="predicted"/>
<dbReference type="AlphaFoldDB" id="R4M8P6"/>
<dbReference type="HOGENOM" id="CLU_3313123_0_0_11"/>
<gene>
    <name evidence="1" type="ORF">J113_00150</name>
</gene>